<accession>I1C3F1</accession>
<reference evidence="2 3" key="1">
    <citation type="journal article" date="2009" name="PLoS Genet.">
        <title>Genomic analysis of the basal lineage fungus Rhizopus oryzae reveals a whole-genome duplication.</title>
        <authorList>
            <person name="Ma L.-J."/>
            <person name="Ibrahim A.S."/>
            <person name="Skory C."/>
            <person name="Grabherr M.G."/>
            <person name="Burger G."/>
            <person name="Butler M."/>
            <person name="Elias M."/>
            <person name="Idnurm A."/>
            <person name="Lang B.F."/>
            <person name="Sone T."/>
            <person name="Abe A."/>
            <person name="Calvo S.E."/>
            <person name="Corrochano L.M."/>
            <person name="Engels R."/>
            <person name="Fu J."/>
            <person name="Hansberg W."/>
            <person name="Kim J.-M."/>
            <person name="Kodira C.D."/>
            <person name="Koehrsen M.J."/>
            <person name="Liu B."/>
            <person name="Miranda-Saavedra D."/>
            <person name="O'Leary S."/>
            <person name="Ortiz-Castellanos L."/>
            <person name="Poulter R."/>
            <person name="Rodriguez-Romero J."/>
            <person name="Ruiz-Herrera J."/>
            <person name="Shen Y.-Q."/>
            <person name="Zeng Q."/>
            <person name="Galagan J."/>
            <person name="Birren B.W."/>
            <person name="Cuomo C.A."/>
            <person name="Wickes B.L."/>
        </authorList>
    </citation>
    <scope>NUCLEOTIDE SEQUENCE [LARGE SCALE GENOMIC DNA]</scope>
    <source>
        <strain evidence="3">RA 99-880 / ATCC MYA-4621 / FGSC 9543 / NRRL 43880</strain>
    </source>
</reference>
<dbReference type="Proteomes" id="UP000009138">
    <property type="component" value="Unassembled WGS sequence"/>
</dbReference>
<organism evidence="2 3">
    <name type="scientific">Rhizopus delemar (strain RA 99-880 / ATCC MYA-4621 / FGSC 9543 / NRRL 43880)</name>
    <name type="common">Mucormycosis agent</name>
    <name type="synonym">Rhizopus arrhizus var. delemar</name>
    <dbReference type="NCBI Taxonomy" id="246409"/>
    <lineage>
        <taxon>Eukaryota</taxon>
        <taxon>Fungi</taxon>
        <taxon>Fungi incertae sedis</taxon>
        <taxon>Mucoromycota</taxon>
        <taxon>Mucoromycotina</taxon>
        <taxon>Mucoromycetes</taxon>
        <taxon>Mucorales</taxon>
        <taxon>Mucorineae</taxon>
        <taxon>Rhizopodaceae</taxon>
        <taxon>Rhizopus</taxon>
    </lineage>
</organism>
<evidence type="ECO:0008006" key="4">
    <source>
        <dbReference type="Google" id="ProtNLM"/>
    </source>
</evidence>
<name>I1C3F1_RHIO9</name>
<evidence type="ECO:0000313" key="2">
    <source>
        <dbReference type="EMBL" id="EIE82981.1"/>
    </source>
</evidence>
<dbReference type="eggNOG" id="ENOG502QSGD">
    <property type="taxonomic scope" value="Eukaryota"/>
</dbReference>
<feature type="compositionally biased region" description="Polar residues" evidence="1">
    <location>
        <begin position="52"/>
        <end position="62"/>
    </location>
</feature>
<dbReference type="RefSeq" id="XP_067518377.1">
    <property type="nucleotide sequence ID" value="XM_067662276.1"/>
</dbReference>
<gene>
    <name evidence="2" type="ORF">RO3G_07686</name>
</gene>
<dbReference type="PANTHER" id="PTHR46579">
    <property type="entry name" value="F5/8 TYPE C DOMAIN-CONTAINING PROTEIN-RELATED"/>
    <property type="match status" value="1"/>
</dbReference>
<keyword evidence="3" id="KW-1185">Reference proteome</keyword>
<sequence>MYSSSPYKFHCYCAQCSGGEAGKYQFVTQWTLARHRKKEAVKGESEIIPEVNTNNEVIPSSENDSENNGDEDFSNWQVIENDEDDASSCMDVVEFNVPKVKLEGFQSDVVAFIAIFLTYFQLFFISEYAAEIVMKFANDLVVLLHYEPIFPTKLDTLRNAVGIDYTYKGMFRLVVCPECHTLYQPEEVHCDSKCSFSEFRITCNAPLFKPATIGASKMYANKVSAFNSIKYALTVMFSRPGFESAIEAWRYRTRHNNTMYDIYDGQLWNEFKDRDGNLFTSQARSLLFTLNVDWFQSSKRNVYSVGAIYLTINNLPRSIRYKKENIILVCVIPGPKEPKDTQINNYLQVLVNDLKELYYGDFFTCTAESPNVPVQVRAALFLIACDIPASRKVSGFTSFNATVPCNKCSTAFPARYNTHLQRDFSFGLEDIDAWSLRTNIENRYHAKNWKEATTKRKRADLEQKFGTRFSALHDLEYLDLVRCTAIDPMHGLFLGTAKKMLKIWRTTICDLTHELYLTDADLKEMQKEANDIILPAQYTPINQKIASDFSDLKADEWRTWCLALSPLLLKSRLPVRHKENWAKFVQACHIVCRPCITQNEATIAHKLFHEFVLGVAELYGPEMVTPNMHLHLHLKDSIQDFGPIYAFWLYGFERLNGDIKKMTVNYKTAFEVTYMKKFLSVVHYGDYIRNLPQGIKQNPVMMSSFVYLSPTPSDSLVASSVSTSFDFSLFVSAALRLNDTFTGAEILPPDTQASARHKVSVNRLTQAHYGYLLAFYRLVYTDRTFASALIPEDHDDLSTMVLPDISIFAEIEILGQTYRSKASRTTRGCYIEVACNPTIPGKEAEMRIGEVQYYFSHQLQMKKTMIPNGRVFAPNAFDEHLFAFVRWYNAPLHPFQGFECLGAAYYHNSFRPAGSDCILPVSRIFTCVAMKQGYPDNHVVFLPLPRKTIGL</sequence>
<dbReference type="InterPro" id="IPR004242">
    <property type="entry name" value="Transposase_21"/>
</dbReference>
<proteinExistence type="predicted"/>
<protein>
    <recommendedName>
        <fullName evidence="4">Transposase domain-containing protein</fullName>
    </recommendedName>
</protein>
<dbReference type="VEuPathDB" id="FungiDB:RO3G_07686"/>
<dbReference type="EMBL" id="CH476736">
    <property type="protein sequence ID" value="EIE82981.1"/>
    <property type="molecule type" value="Genomic_DNA"/>
</dbReference>
<dbReference type="AlphaFoldDB" id="I1C3F1"/>
<dbReference type="OMA" id="HEGREHR"/>
<evidence type="ECO:0000313" key="3">
    <source>
        <dbReference type="Proteomes" id="UP000009138"/>
    </source>
</evidence>
<feature type="region of interest" description="Disordered" evidence="1">
    <location>
        <begin position="52"/>
        <end position="73"/>
    </location>
</feature>
<dbReference type="InParanoid" id="I1C3F1"/>
<evidence type="ECO:0000256" key="1">
    <source>
        <dbReference type="SAM" id="MobiDB-lite"/>
    </source>
</evidence>
<dbReference type="PANTHER" id="PTHR46579:SF2">
    <property type="entry name" value="C2H2-TYPE DOMAIN-CONTAINING PROTEIN"/>
    <property type="match status" value="1"/>
</dbReference>
<dbReference type="Pfam" id="PF02992">
    <property type="entry name" value="Transposase_21"/>
    <property type="match status" value="1"/>
</dbReference>
<dbReference type="GeneID" id="93614657"/>
<feature type="compositionally biased region" description="Acidic residues" evidence="1">
    <location>
        <begin position="63"/>
        <end position="73"/>
    </location>
</feature>